<keyword evidence="2" id="KW-0328">Glycosyltransferase</keyword>
<dbReference type="EMBL" id="CP012333">
    <property type="protein sequence ID" value="AKU96043.1"/>
    <property type="molecule type" value="Genomic_DNA"/>
</dbReference>
<organism evidence="2 3">
    <name type="scientific">Labilithrix luteola</name>
    <dbReference type="NCBI Taxonomy" id="1391654"/>
    <lineage>
        <taxon>Bacteria</taxon>
        <taxon>Pseudomonadati</taxon>
        <taxon>Myxococcota</taxon>
        <taxon>Polyangia</taxon>
        <taxon>Polyangiales</taxon>
        <taxon>Labilitrichaceae</taxon>
        <taxon>Labilithrix</taxon>
    </lineage>
</organism>
<protein>
    <submittedName>
        <fullName evidence="2">Uracil phosphoribosyltransferase</fullName>
    </submittedName>
</protein>
<feature type="domain" description="Phosphoribosyltransferase" evidence="1">
    <location>
        <begin position="30"/>
        <end position="235"/>
    </location>
</feature>
<dbReference type="InterPro" id="IPR000836">
    <property type="entry name" value="PRTase_dom"/>
</dbReference>
<dbReference type="CDD" id="cd06223">
    <property type="entry name" value="PRTases_typeI"/>
    <property type="match status" value="1"/>
</dbReference>
<dbReference type="SUPFAM" id="SSF53271">
    <property type="entry name" value="PRTase-like"/>
    <property type="match status" value="1"/>
</dbReference>
<dbReference type="Proteomes" id="UP000064967">
    <property type="component" value="Chromosome"/>
</dbReference>
<evidence type="ECO:0000259" key="1">
    <source>
        <dbReference type="Pfam" id="PF14681"/>
    </source>
</evidence>
<evidence type="ECO:0000313" key="2">
    <source>
        <dbReference type="EMBL" id="AKU96043.1"/>
    </source>
</evidence>
<dbReference type="KEGG" id="llu:AKJ09_02707"/>
<keyword evidence="2" id="KW-0808">Transferase</keyword>
<dbReference type="STRING" id="1391654.AKJ09_02707"/>
<name>A0A0K1PR82_9BACT</name>
<gene>
    <name evidence="2" type="ORF">AKJ09_02707</name>
</gene>
<dbReference type="PATRIC" id="fig|1391654.3.peg.2742"/>
<dbReference type="GO" id="GO:0016757">
    <property type="term" value="F:glycosyltransferase activity"/>
    <property type="evidence" value="ECO:0007669"/>
    <property type="project" value="UniProtKB-KW"/>
</dbReference>
<dbReference type="InterPro" id="IPR029057">
    <property type="entry name" value="PRTase-like"/>
</dbReference>
<keyword evidence="3" id="KW-1185">Reference proteome</keyword>
<dbReference type="AlphaFoldDB" id="A0A0K1PR82"/>
<accession>A0A0K1PR82</accession>
<dbReference type="RefSeq" id="WP_146647394.1">
    <property type="nucleotide sequence ID" value="NZ_CP012333.1"/>
</dbReference>
<proteinExistence type="predicted"/>
<dbReference type="Pfam" id="PF14681">
    <property type="entry name" value="UPRTase"/>
    <property type="match status" value="1"/>
</dbReference>
<reference evidence="2 3" key="1">
    <citation type="submission" date="2015-08" db="EMBL/GenBank/DDBJ databases">
        <authorList>
            <person name="Babu N.S."/>
            <person name="Beckwith C.J."/>
            <person name="Beseler K.G."/>
            <person name="Brison A."/>
            <person name="Carone J.V."/>
            <person name="Caskin T.P."/>
            <person name="Diamond M."/>
            <person name="Durham M.E."/>
            <person name="Foxe J.M."/>
            <person name="Go M."/>
            <person name="Henderson B.A."/>
            <person name="Jones I.B."/>
            <person name="McGettigan J.A."/>
            <person name="Micheletti S.J."/>
            <person name="Nasrallah M.E."/>
            <person name="Ortiz D."/>
            <person name="Piller C.R."/>
            <person name="Privatt S.R."/>
            <person name="Schneider S.L."/>
            <person name="Sharp S."/>
            <person name="Smith T.C."/>
            <person name="Stanton J.D."/>
            <person name="Ullery H.E."/>
            <person name="Wilson R.J."/>
            <person name="Serrano M.G."/>
            <person name="Buck G."/>
            <person name="Lee V."/>
            <person name="Wang Y."/>
            <person name="Carvalho R."/>
            <person name="Voegtly L."/>
            <person name="Shi R."/>
            <person name="Duckworth R."/>
            <person name="Johnson A."/>
            <person name="Loviza R."/>
            <person name="Walstead R."/>
            <person name="Shah Z."/>
            <person name="Kiflezghi M."/>
            <person name="Wade K."/>
            <person name="Ball S.L."/>
            <person name="Bradley K.W."/>
            <person name="Asai D.J."/>
            <person name="Bowman C.A."/>
            <person name="Russell D.A."/>
            <person name="Pope W.H."/>
            <person name="Jacobs-Sera D."/>
            <person name="Hendrix R.W."/>
            <person name="Hatfull G.F."/>
        </authorList>
    </citation>
    <scope>NUCLEOTIDE SEQUENCE [LARGE SCALE GENOMIC DNA]</scope>
    <source>
        <strain evidence="2 3">DSM 27648</strain>
    </source>
</reference>
<evidence type="ECO:0000313" key="3">
    <source>
        <dbReference type="Proteomes" id="UP000064967"/>
    </source>
</evidence>
<dbReference type="Gene3D" id="3.40.50.2020">
    <property type="match status" value="1"/>
</dbReference>
<dbReference type="OrthoDB" id="9781675at2"/>
<sequence length="271" mass="29867">MVEIAYAQSRYRAPEIEHKYGPNVHLIDDPVAWTQLARLCARETLQPAVGQLVRALYQKLAQVVLAQEFPRERVAVPTRMVIKSPEAVYRGVALDPNAQCVTVGIARAGTMPSQVVYDLLNEVLDPAGVRQDHLFMSRATDAEGRVVGATWHDAKIGRDVEGRILLVPDPMGATGSSINSALTHYKTRLEGTPKSCITMHLMVTPEFIRNVLKEHPDAIIYALRLDRGLSPAKVLSTVPGTHWEEERGLDEHQYIVPGAGGVGEILNNAWV</sequence>